<protein>
    <recommendedName>
        <fullName evidence="2">NADH-quinone oxidoreductase subunit J</fullName>
        <ecNumber evidence="2">7.1.1.-</ecNumber>
    </recommendedName>
</protein>
<feature type="transmembrane region" description="Helical" evidence="2">
    <location>
        <begin position="146"/>
        <end position="167"/>
    </location>
</feature>
<feature type="transmembrane region" description="Helical" evidence="2">
    <location>
        <begin position="6"/>
        <end position="23"/>
    </location>
</feature>
<evidence type="ECO:0000256" key="2">
    <source>
        <dbReference type="RuleBase" id="RU004429"/>
    </source>
</evidence>
<keyword evidence="2" id="KW-0472">Membrane</keyword>
<comment type="function">
    <text evidence="2">NDH-1 shuttles electrons from NADH, via FMN and iron-sulfur (Fe-S) centers, to quinones in the respiratory chain. Couples the redox reaction to proton translocation (for every two electrons transferred, four hydrogen ions are translocated across the cytoplasmic membrane), and thus conserves the redox energy in a proton gradient.</text>
</comment>
<dbReference type="GO" id="GO:0005886">
    <property type="term" value="C:plasma membrane"/>
    <property type="evidence" value="ECO:0007669"/>
    <property type="project" value="UniProtKB-SubCell"/>
</dbReference>
<sequence>MLESVLFYLFAAIAVVSAVFVVTKKNPVASAVSLVITFLSLAGFYMLLNAHFIAIVQILVYAGAIMVLFLFVIMLMDLKREEDFFSKLKSQKFLGIIFAVVLVTEIFAVIKTFTSQFLSEQIYTPENIAAAGGNTRVIGRLLFTDFLLPFEVTSVLLLVAIIGAVVLGKKEG</sequence>
<dbReference type="GO" id="GO:0048038">
    <property type="term" value="F:quinone binding"/>
    <property type="evidence" value="ECO:0007669"/>
    <property type="project" value="UniProtKB-UniRule"/>
</dbReference>
<dbReference type="InterPro" id="IPR001457">
    <property type="entry name" value="NADH_UbQ/plastoQ_OxRdtase_su6"/>
</dbReference>
<dbReference type="Gene3D" id="1.20.120.1200">
    <property type="entry name" value="NADH-ubiquinone/plastoquinone oxidoreductase chain 6, subunit NuoJ"/>
    <property type="match status" value="1"/>
</dbReference>
<dbReference type="EC" id="7.1.1.-" evidence="2"/>
<dbReference type="EMBL" id="MGDE01000243">
    <property type="protein sequence ID" value="OGL43043.1"/>
    <property type="molecule type" value="Genomic_DNA"/>
</dbReference>
<feature type="transmembrane region" description="Helical" evidence="2">
    <location>
        <begin position="28"/>
        <end position="48"/>
    </location>
</feature>
<dbReference type="Pfam" id="PF00499">
    <property type="entry name" value="Oxidored_q3"/>
    <property type="match status" value="1"/>
</dbReference>
<keyword evidence="2" id="KW-1133">Transmembrane helix</keyword>
<dbReference type="InterPro" id="IPR042106">
    <property type="entry name" value="Nuo/plastoQ_OxRdtase_6_NuoJ"/>
</dbReference>
<feature type="transmembrane region" description="Helical" evidence="2">
    <location>
        <begin position="54"/>
        <end position="73"/>
    </location>
</feature>
<comment type="caution">
    <text evidence="3">The sequence shown here is derived from an EMBL/GenBank/DDBJ whole genome shotgun (WGS) entry which is preliminary data.</text>
</comment>
<keyword evidence="2" id="KW-0812">Transmembrane</keyword>
<evidence type="ECO:0000256" key="1">
    <source>
        <dbReference type="ARBA" id="ARBA00005698"/>
    </source>
</evidence>
<dbReference type="GO" id="GO:0008137">
    <property type="term" value="F:NADH dehydrogenase (ubiquinone) activity"/>
    <property type="evidence" value="ECO:0007669"/>
    <property type="project" value="UniProtKB-UniRule"/>
</dbReference>
<gene>
    <name evidence="3" type="ORF">A2W05_02085</name>
</gene>
<name>A0A1F7RNE7_9BACT</name>
<keyword evidence="2" id="KW-0874">Quinone</keyword>
<dbReference type="PANTHER" id="PTHR33269:SF17">
    <property type="entry name" value="NADH-UBIQUINONE OXIDOREDUCTASE CHAIN 6"/>
    <property type="match status" value="1"/>
</dbReference>
<dbReference type="PANTHER" id="PTHR33269">
    <property type="entry name" value="NADH-UBIQUINONE OXIDOREDUCTASE CHAIN 6"/>
    <property type="match status" value="1"/>
</dbReference>
<keyword evidence="2" id="KW-1003">Cell membrane</keyword>
<keyword evidence="2" id="KW-0520">NAD</keyword>
<proteinExistence type="inferred from homology"/>
<comment type="catalytic activity">
    <reaction evidence="2">
        <text>a quinone + NADH + 5 H(+)(in) = a quinol + NAD(+) + 4 H(+)(out)</text>
        <dbReference type="Rhea" id="RHEA:57888"/>
        <dbReference type="ChEBI" id="CHEBI:15378"/>
        <dbReference type="ChEBI" id="CHEBI:24646"/>
        <dbReference type="ChEBI" id="CHEBI:57540"/>
        <dbReference type="ChEBI" id="CHEBI:57945"/>
        <dbReference type="ChEBI" id="CHEBI:132124"/>
    </reaction>
</comment>
<evidence type="ECO:0000313" key="3">
    <source>
        <dbReference type="EMBL" id="OGL43043.1"/>
    </source>
</evidence>
<organism evidence="3 4">
    <name type="scientific">Candidatus Schekmanbacteria bacterium RBG_16_38_10</name>
    <dbReference type="NCBI Taxonomy" id="1817879"/>
    <lineage>
        <taxon>Bacteria</taxon>
        <taxon>Candidatus Schekmaniibacteriota</taxon>
    </lineage>
</organism>
<comment type="subcellular location">
    <subcellularLocation>
        <location evidence="2">Cell membrane</location>
        <topology evidence="2">Multi-pass membrane protein</topology>
    </subcellularLocation>
</comment>
<dbReference type="Proteomes" id="UP000178797">
    <property type="component" value="Unassembled WGS sequence"/>
</dbReference>
<accession>A0A1F7RNE7</accession>
<dbReference type="AlphaFoldDB" id="A0A1F7RNE7"/>
<feature type="transmembrane region" description="Helical" evidence="2">
    <location>
        <begin position="93"/>
        <end position="110"/>
    </location>
</feature>
<reference evidence="3 4" key="1">
    <citation type="journal article" date="2016" name="Nat. Commun.">
        <title>Thousands of microbial genomes shed light on interconnected biogeochemical processes in an aquifer system.</title>
        <authorList>
            <person name="Anantharaman K."/>
            <person name="Brown C.T."/>
            <person name="Hug L.A."/>
            <person name="Sharon I."/>
            <person name="Castelle C.J."/>
            <person name="Probst A.J."/>
            <person name="Thomas B.C."/>
            <person name="Singh A."/>
            <person name="Wilkins M.J."/>
            <person name="Karaoz U."/>
            <person name="Brodie E.L."/>
            <person name="Williams K.H."/>
            <person name="Hubbard S.S."/>
            <person name="Banfield J.F."/>
        </authorList>
    </citation>
    <scope>NUCLEOTIDE SEQUENCE [LARGE SCALE GENOMIC DNA]</scope>
</reference>
<evidence type="ECO:0000313" key="4">
    <source>
        <dbReference type="Proteomes" id="UP000178797"/>
    </source>
</evidence>
<comment type="similarity">
    <text evidence="1 2">Belongs to the complex I subunit 6 family.</text>
</comment>